<evidence type="ECO:0000313" key="3">
    <source>
        <dbReference type="Proteomes" id="UP000689195"/>
    </source>
</evidence>
<dbReference type="AlphaFoldDB" id="A0A8S1T2Z0"/>
<evidence type="ECO:0000259" key="1">
    <source>
        <dbReference type="PROSITE" id="PS50011"/>
    </source>
</evidence>
<dbReference type="InterPro" id="IPR008271">
    <property type="entry name" value="Ser/Thr_kinase_AS"/>
</dbReference>
<dbReference type="SMART" id="SM00220">
    <property type="entry name" value="S_TKc"/>
    <property type="match status" value="1"/>
</dbReference>
<dbReference type="PROSITE" id="PS50011">
    <property type="entry name" value="PROTEIN_KINASE_DOM"/>
    <property type="match status" value="1"/>
</dbReference>
<dbReference type="GO" id="GO:0005737">
    <property type="term" value="C:cytoplasm"/>
    <property type="evidence" value="ECO:0007669"/>
    <property type="project" value="TreeGrafter"/>
</dbReference>
<name>A0A8S1T2Z0_9CILI</name>
<evidence type="ECO:0000313" key="2">
    <source>
        <dbReference type="EMBL" id="CAD8146840.1"/>
    </source>
</evidence>
<reference evidence="2" key="1">
    <citation type="submission" date="2021-01" db="EMBL/GenBank/DDBJ databases">
        <authorList>
            <consortium name="Genoscope - CEA"/>
            <person name="William W."/>
        </authorList>
    </citation>
    <scope>NUCLEOTIDE SEQUENCE</scope>
</reference>
<dbReference type="OrthoDB" id="4062651at2759"/>
<dbReference type="InterPro" id="IPR000719">
    <property type="entry name" value="Prot_kinase_dom"/>
</dbReference>
<dbReference type="GO" id="GO:0044773">
    <property type="term" value="P:mitotic DNA damage checkpoint signaling"/>
    <property type="evidence" value="ECO:0007669"/>
    <property type="project" value="TreeGrafter"/>
</dbReference>
<dbReference type="GO" id="GO:0005634">
    <property type="term" value="C:nucleus"/>
    <property type="evidence" value="ECO:0007669"/>
    <property type="project" value="TreeGrafter"/>
</dbReference>
<organism evidence="2 3">
    <name type="scientific">Paramecium pentaurelia</name>
    <dbReference type="NCBI Taxonomy" id="43138"/>
    <lineage>
        <taxon>Eukaryota</taxon>
        <taxon>Sar</taxon>
        <taxon>Alveolata</taxon>
        <taxon>Ciliophora</taxon>
        <taxon>Intramacronucleata</taxon>
        <taxon>Oligohymenophorea</taxon>
        <taxon>Peniculida</taxon>
        <taxon>Parameciidae</taxon>
        <taxon>Paramecium</taxon>
    </lineage>
</organism>
<gene>
    <name evidence="2" type="ORF">PPENT_87.1.T0160078</name>
</gene>
<dbReference type="PANTHER" id="PTHR44167">
    <property type="entry name" value="OVARIAN-SPECIFIC SERINE/THREONINE-PROTEIN KINASE LOK-RELATED"/>
    <property type="match status" value="1"/>
</dbReference>
<keyword evidence="3" id="KW-1185">Reference proteome</keyword>
<dbReference type="PROSITE" id="PS00108">
    <property type="entry name" value="PROTEIN_KINASE_ST"/>
    <property type="match status" value="1"/>
</dbReference>
<sequence length="408" mass="48467">MKISESDLFQCYLSSFCNEGQVIQQKFTIYDTYLTIQIGVIDELKIEYCSQEAIFEWKFENSNYCEVIVITENYSQTYQGSKQTILNLKQYLDGKVFFRNFKSHYKEIQTLKKTKQGDITKCYNKQLNIEVIAKKFNFTQNLECQQKKLILNELKICQYLSQLHQESIIKLREFYQEKDKIILIFDFCEGGTLNFYMAQNNFCPSFVDIRKMMKKLLLAIKFLHKQNLMHRDIKMDNIMLLDYNNPNSIQIIDFGFSTFIDDQPYIIERCGTPGYIAPELYSENPYDELIDIYSLGQIFFTLLTGRKFTFDSHSQKTFTQLHQKQCNIIRESTKNEIIVDLFLKMTNTSDKRYNAQQCLNHQYFEKTSKIKQKLTCLKSPLLKTPFQSIILKEQQCQSENQERFINLK</sequence>
<proteinExistence type="predicted"/>
<protein>
    <recommendedName>
        <fullName evidence="1">Protein kinase domain-containing protein</fullName>
    </recommendedName>
</protein>
<dbReference type="GO" id="GO:0004674">
    <property type="term" value="F:protein serine/threonine kinase activity"/>
    <property type="evidence" value="ECO:0007669"/>
    <property type="project" value="TreeGrafter"/>
</dbReference>
<dbReference type="PANTHER" id="PTHR44167:SF18">
    <property type="entry name" value="PROTEIN KINASE DOMAIN-CONTAINING PROTEIN"/>
    <property type="match status" value="1"/>
</dbReference>
<dbReference type="EMBL" id="CAJJDO010000016">
    <property type="protein sequence ID" value="CAD8146840.1"/>
    <property type="molecule type" value="Genomic_DNA"/>
</dbReference>
<dbReference type="Proteomes" id="UP000689195">
    <property type="component" value="Unassembled WGS sequence"/>
</dbReference>
<feature type="domain" description="Protein kinase" evidence="1">
    <location>
        <begin position="105"/>
        <end position="364"/>
    </location>
</feature>
<dbReference type="Pfam" id="PF00069">
    <property type="entry name" value="Pkinase"/>
    <property type="match status" value="1"/>
</dbReference>
<comment type="caution">
    <text evidence="2">The sequence shown here is derived from an EMBL/GenBank/DDBJ whole genome shotgun (WGS) entry which is preliminary data.</text>
</comment>
<dbReference type="GO" id="GO:0005524">
    <property type="term" value="F:ATP binding"/>
    <property type="evidence" value="ECO:0007669"/>
    <property type="project" value="InterPro"/>
</dbReference>
<accession>A0A8S1T2Z0</accession>